<reference evidence="14" key="1">
    <citation type="submission" date="2021-12" db="EMBL/GenBank/DDBJ databases">
        <title>Discovery of the Pendulisporaceae a myxobacterial family with distinct sporulation behavior and unique specialized metabolism.</title>
        <authorList>
            <person name="Garcia R."/>
            <person name="Popoff A."/>
            <person name="Bader C.D."/>
            <person name="Loehr J."/>
            <person name="Walesch S."/>
            <person name="Walt C."/>
            <person name="Boldt J."/>
            <person name="Bunk B."/>
            <person name="Haeckl F.J.F.P.J."/>
            <person name="Gunesch A.P."/>
            <person name="Birkelbach J."/>
            <person name="Nuebel U."/>
            <person name="Pietschmann T."/>
            <person name="Bach T."/>
            <person name="Mueller R."/>
        </authorList>
    </citation>
    <scope>NUCLEOTIDE SEQUENCE</scope>
    <source>
        <strain evidence="14">MSr11367</strain>
    </source>
</reference>
<evidence type="ECO:0000256" key="6">
    <source>
        <dbReference type="ARBA" id="ARBA00022679"/>
    </source>
</evidence>
<evidence type="ECO:0000256" key="9">
    <source>
        <dbReference type="ARBA" id="ARBA00031996"/>
    </source>
</evidence>
<dbReference type="Proteomes" id="UP001374803">
    <property type="component" value="Chromosome"/>
</dbReference>
<comment type="catalytic activity">
    <reaction evidence="10">
        <text>apo-[aryl-carrier protein] + CoA = holo-[aryl-carrier protein] + adenosine 3',5'-bisphosphate + H(+)</text>
        <dbReference type="Rhea" id="RHEA:48404"/>
        <dbReference type="Rhea" id="RHEA-COMP:15903"/>
        <dbReference type="Rhea" id="RHEA-COMP:17557"/>
        <dbReference type="ChEBI" id="CHEBI:15378"/>
        <dbReference type="ChEBI" id="CHEBI:29999"/>
        <dbReference type="ChEBI" id="CHEBI:57287"/>
        <dbReference type="ChEBI" id="CHEBI:58343"/>
        <dbReference type="ChEBI" id="CHEBI:64479"/>
    </reaction>
</comment>
<dbReference type="EMBL" id="CP089983">
    <property type="protein sequence ID" value="WXB09251.1"/>
    <property type="molecule type" value="Genomic_DNA"/>
</dbReference>
<organism evidence="14 15">
    <name type="scientific">Pendulispora rubella</name>
    <dbReference type="NCBI Taxonomy" id="2741070"/>
    <lineage>
        <taxon>Bacteria</taxon>
        <taxon>Pseudomonadati</taxon>
        <taxon>Myxococcota</taxon>
        <taxon>Myxococcia</taxon>
        <taxon>Myxococcales</taxon>
        <taxon>Sorangiineae</taxon>
        <taxon>Pendulisporaceae</taxon>
        <taxon>Pendulispora</taxon>
    </lineage>
</organism>
<evidence type="ECO:0000256" key="10">
    <source>
        <dbReference type="ARBA" id="ARBA00049176"/>
    </source>
</evidence>
<dbReference type="PANTHER" id="PTHR38096:SF1">
    <property type="entry name" value="ENTEROBACTIN SYNTHASE COMPONENT D"/>
    <property type="match status" value="1"/>
</dbReference>
<dbReference type="InterPro" id="IPR008278">
    <property type="entry name" value="4-PPantetheinyl_Trfase_dom"/>
</dbReference>
<evidence type="ECO:0000256" key="4">
    <source>
        <dbReference type="ARBA" id="ARBA00011503"/>
    </source>
</evidence>
<evidence type="ECO:0000259" key="12">
    <source>
        <dbReference type="Pfam" id="PF01648"/>
    </source>
</evidence>
<feature type="domain" description="4'-phosphopantetheinyl transferase" evidence="12">
    <location>
        <begin position="109"/>
        <end position="198"/>
    </location>
</feature>
<comment type="function">
    <text evidence="1">Involved in the biosynthesis of the siderophore enterobactin (enterochelin), which is a macrocyclic trimeric lactone of N-(2,3-dihydroxybenzoyl)-serine. The serine trilactone serves as a scaffolding for the three catechol functionalities that provide hexadentate coordination for the tightly ligated iron(2+) atoms. Plays an essential role in the assembly of the enterobactin by catalyzing the transfer of the 4'-phosphopantetheine (Ppant) moiety from coenzyme A to the apo-domains of both EntB (ArCP domain) and EntF (PCP domain) to yield their holo-forms which make them competent for the activation of 2,3-dihydroxybenzoate (DHB) and L-serine, respectively.</text>
</comment>
<evidence type="ECO:0000256" key="7">
    <source>
        <dbReference type="ARBA" id="ARBA00023191"/>
    </source>
</evidence>
<name>A0ABZ2LJB5_9BACT</name>
<dbReference type="PRINTS" id="PR01399">
    <property type="entry name" value="ENTSNTHTASED"/>
</dbReference>
<dbReference type="RefSeq" id="WP_394838922.1">
    <property type="nucleotide sequence ID" value="NZ_CP089929.1"/>
</dbReference>
<dbReference type="Pfam" id="PF17837">
    <property type="entry name" value="4PPT_N"/>
    <property type="match status" value="1"/>
</dbReference>
<dbReference type="PANTHER" id="PTHR38096">
    <property type="entry name" value="ENTEROBACTIN SYNTHASE COMPONENT D"/>
    <property type="match status" value="1"/>
</dbReference>
<dbReference type="GO" id="GO:0016740">
    <property type="term" value="F:transferase activity"/>
    <property type="evidence" value="ECO:0007669"/>
    <property type="project" value="UniProtKB-KW"/>
</dbReference>
<dbReference type="InterPro" id="IPR041354">
    <property type="entry name" value="4PPT_N"/>
</dbReference>
<gene>
    <name evidence="14" type="ORF">LVJ94_18695</name>
</gene>
<evidence type="ECO:0000256" key="11">
    <source>
        <dbReference type="ARBA" id="ARBA00049191"/>
    </source>
</evidence>
<proteinExistence type="inferred from homology"/>
<comment type="pathway">
    <text evidence="2">Siderophore biosynthesis; enterobactin biosynthesis.</text>
</comment>
<evidence type="ECO:0000256" key="5">
    <source>
        <dbReference type="ARBA" id="ARBA00019087"/>
    </source>
</evidence>
<dbReference type="InterPro" id="IPR003542">
    <property type="entry name" value="Enbac_synth_compD-like"/>
</dbReference>
<sequence>MRNPPLFPAFVSQHSVNFDKDAPDLGAQFPGIALPESLGRAVPKRKAEFLAGRFCVREVLRRLAPEHAEIPVGTGKNREPLWPDGFVGAITHTLDFASVAIARARDAHGIGLDAERVMTDDNAERLLDKIASPQEIAQMKRKTGWGTGVALTVTFSAKESVFKCLYPQVQRYFDFSDAWIEILDGERFSARLLSTLTPSLTAGRTFEGRFEHDAVSVCTGMVVTPST</sequence>
<comment type="subunit">
    <text evidence="4">EntB, EntD, EntE, and EntF form a multienzyme complex called enterobactin synthase.</text>
</comment>
<evidence type="ECO:0000256" key="1">
    <source>
        <dbReference type="ARBA" id="ARBA00003937"/>
    </source>
</evidence>
<comment type="similarity">
    <text evidence="3">Belongs to the P-Pant transferase superfamily. EntD family.</text>
</comment>
<accession>A0ABZ2LJB5</accession>
<feature type="domain" description="4'-phosphopantetheinyl transferase N-terminal" evidence="13">
    <location>
        <begin position="38"/>
        <end position="102"/>
    </location>
</feature>
<keyword evidence="7" id="KW-0259">Enterobactin biosynthesis</keyword>
<dbReference type="Pfam" id="PF01648">
    <property type="entry name" value="ACPS"/>
    <property type="match status" value="1"/>
</dbReference>
<comment type="catalytic activity">
    <reaction evidence="11">
        <text>apo-[peptidyl-carrier protein] + CoA = holo-[peptidyl-carrier protein] + adenosine 3',5'-bisphosphate + H(+)</text>
        <dbReference type="Rhea" id="RHEA:46228"/>
        <dbReference type="Rhea" id="RHEA-COMP:11479"/>
        <dbReference type="Rhea" id="RHEA-COMP:11480"/>
        <dbReference type="ChEBI" id="CHEBI:15378"/>
        <dbReference type="ChEBI" id="CHEBI:29999"/>
        <dbReference type="ChEBI" id="CHEBI:57287"/>
        <dbReference type="ChEBI" id="CHEBI:58343"/>
        <dbReference type="ChEBI" id="CHEBI:64479"/>
    </reaction>
</comment>
<dbReference type="InterPro" id="IPR037143">
    <property type="entry name" value="4-PPantetheinyl_Trfase_dom_sf"/>
</dbReference>
<evidence type="ECO:0000256" key="3">
    <source>
        <dbReference type="ARBA" id="ARBA00008342"/>
    </source>
</evidence>
<protein>
    <recommendedName>
        <fullName evidence="5">Enterobactin synthase component D</fullName>
    </recommendedName>
    <alternativeName>
        <fullName evidence="8">4'-phosphopantetheinyl transferase EntD</fullName>
    </alternativeName>
    <alternativeName>
        <fullName evidence="9">Enterochelin synthase D</fullName>
    </alternativeName>
</protein>
<evidence type="ECO:0000313" key="14">
    <source>
        <dbReference type="EMBL" id="WXB09251.1"/>
    </source>
</evidence>
<evidence type="ECO:0000256" key="2">
    <source>
        <dbReference type="ARBA" id="ARBA00004993"/>
    </source>
</evidence>
<keyword evidence="6 14" id="KW-0808">Transferase</keyword>
<evidence type="ECO:0000259" key="13">
    <source>
        <dbReference type="Pfam" id="PF17837"/>
    </source>
</evidence>
<evidence type="ECO:0000256" key="8">
    <source>
        <dbReference type="ARBA" id="ARBA00029894"/>
    </source>
</evidence>
<dbReference type="Gene3D" id="3.90.470.20">
    <property type="entry name" value="4'-phosphopantetheinyl transferase domain"/>
    <property type="match status" value="1"/>
</dbReference>
<dbReference type="SUPFAM" id="SSF56214">
    <property type="entry name" value="4'-phosphopantetheinyl transferase"/>
    <property type="match status" value="1"/>
</dbReference>
<evidence type="ECO:0000313" key="15">
    <source>
        <dbReference type="Proteomes" id="UP001374803"/>
    </source>
</evidence>
<keyword evidence="15" id="KW-1185">Reference proteome</keyword>